<accession>A0ACB8F0L9</accession>
<sequence>MQSSLSLVAVGFTFRKGPEHFYLVVGEKCLTSLSSQISFGRKGLVLLGIKETVGLSHGIMHGSHGEAKLASFQAVNVKPAETVNFKPAEMRLLVPLPALKGFVSFKSQSHSNLDLREHVDPCVRPELSFRAPYVWD</sequence>
<comment type="caution">
    <text evidence="1">The sequence shown here is derived from an EMBL/GenBank/DDBJ whole genome shotgun (WGS) entry which is preliminary data.</text>
</comment>
<proteinExistence type="predicted"/>
<keyword evidence="2" id="KW-1185">Reference proteome</keyword>
<name>A0ACB8F0L9_9SAUR</name>
<organism evidence="1 2">
    <name type="scientific">Sphaerodactylus townsendi</name>
    <dbReference type="NCBI Taxonomy" id="933632"/>
    <lineage>
        <taxon>Eukaryota</taxon>
        <taxon>Metazoa</taxon>
        <taxon>Chordata</taxon>
        <taxon>Craniata</taxon>
        <taxon>Vertebrata</taxon>
        <taxon>Euteleostomi</taxon>
        <taxon>Lepidosauria</taxon>
        <taxon>Squamata</taxon>
        <taxon>Bifurcata</taxon>
        <taxon>Gekkota</taxon>
        <taxon>Sphaerodactylidae</taxon>
        <taxon>Sphaerodactylus</taxon>
    </lineage>
</organism>
<evidence type="ECO:0000313" key="2">
    <source>
        <dbReference type="Proteomes" id="UP000827872"/>
    </source>
</evidence>
<dbReference type="Proteomes" id="UP000827872">
    <property type="component" value="Linkage Group LG12"/>
</dbReference>
<protein>
    <submittedName>
        <fullName evidence="1">Uncharacterized protein</fullName>
    </submittedName>
</protein>
<evidence type="ECO:0000313" key="1">
    <source>
        <dbReference type="EMBL" id="KAH7998248.1"/>
    </source>
</evidence>
<gene>
    <name evidence="1" type="ORF">K3G42_014086</name>
</gene>
<reference evidence="1" key="1">
    <citation type="submission" date="2021-08" db="EMBL/GenBank/DDBJ databases">
        <title>The first chromosome-level gecko genome reveals the dynamic sex chromosomes of Neotropical dwarf geckos (Sphaerodactylidae: Sphaerodactylus).</title>
        <authorList>
            <person name="Pinto B.J."/>
            <person name="Keating S.E."/>
            <person name="Gamble T."/>
        </authorList>
    </citation>
    <scope>NUCLEOTIDE SEQUENCE</scope>
    <source>
        <strain evidence="1">TG3544</strain>
    </source>
</reference>
<dbReference type="EMBL" id="CM037625">
    <property type="protein sequence ID" value="KAH7998248.1"/>
    <property type="molecule type" value="Genomic_DNA"/>
</dbReference>